<dbReference type="GO" id="GO:0006397">
    <property type="term" value="P:mRNA processing"/>
    <property type="evidence" value="ECO:0007669"/>
    <property type="project" value="UniProtKB-KW"/>
</dbReference>
<dbReference type="GO" id="GO:0007399">
    <property type="term" value="P:nervous system development"/>
    <property type="evidence" value="ECO:0007669"/>
    <property type="project" value="InterPro"/>
</dbReference>
<dbReference type="PANTHER" id="PTHR15597:SF22">
    <property type="entry name" value="RNA-BINDING FOX PROTEIN 1, ISOFORM H"/>
    <property type="match status" value="1"/>
</dbReference>
<accession>A0A1J1IIH3</accession>
<dbReference type="GO" id="GO:0005634">
    <property type="term" value="C:nucleus"/>
    <property type="evidence" value="ECO:0007669"/>
    <property type="project" value="UniProtKB-SubCell"/>
</dbReference>
<proteinExistence type="predicted"/>
<dbReference type="SMART" id="SM00360">
    <property type="entry name" value="RRM"/>
    <property type="match status" value="1"/>
</dbReference>
<sequence>MWSNAYFLPPQGMYFPQLVQAGMGTHFPSSGFTASNQTVGPESLSVAVAVKNAINDPLLSLKSEANTQQVQPSISSTHATSTEFSSIVSQPVTTISTSLPLSVSPTANSNDQLKEFSLNSEADNTSANAEAKSLSTTSTSGVQTSVSETSAVTSISPPNVIPTGTTTTSTTADSKSQPKRLHVSNIPFRFRDPDLRAMFGQFGPILDVEIIFNERGSKGFGFVTMHNSADAERARERLHGTVVEGRKIEVNNATARVQSKKIAAVPNVCVQWPDAAAALRGVALQTTRARTAFPTRTFARLPTPLSNATASNPLHGYAPLYFDPYFAVANAAATSDQNLRLQQAAAATPALLKTPLAQSQQAYSQAFTTRAINAASLAQVQAQVQAQAQPVTAATYAAAMSGYGRDYTDPYLGHGIGPVPGYGAMFRGAYSRYQPY</sequence>
<keyword evidence="12" id="KW-1185">Reference proteome</keyword>
<gene>
    <name evidence="11" type="ORF">CLUMA_CG013317</name>
</gene>
<dbReference type="STRING" id="568069.A0A1J1IIH3"/>
<reference evidence="11 12" key="1">
    <citation type="submission" date="2015-04" db="EMBL/GenBank/DDBJ databases">
        <authorList>
            <person name="Syromyatnikov M.Y."/>
            <person name="Popov V.N."/>
        </authorList>
    </citation>
    <scope>NUCLEOTIDE SEQUENCE [LARGE SCALE GENOMIC DNA]</scope>
</reference>
<evidence type="ECO:0000256" key="7">
    <source>
        <dbReference type="ARBA" id="ARBA00023242"/>
    </source>
</evidence>
<evidence type="ECO:0000256" key="1">
    <source>
        <dbReference type="ARBA" id="ARBA00004123"/>
    </source>
</evidence>
<dbReference type="InterPro" id="IPR034237">
    <property type="entry name" value="FOX1_RRM"/>
</dbReference>
<dbReference type="InterPro" id="IPR035979">
    <property type="entry name" value="RBD_domain_sf"/>
</dbReference>
<feature type="compositionally biased region" description="Low complexity" evidence="9">
    <location>
        <begin position="133"/>
        <end position="150"/>
    </location>
</feature>
<dbReference type="InterPro" id="IPR047131">
    <property type="entry name" value="RBFOX1-like"/>
</dbReference>
<evidence type="ECO:0000313" key="12">
    <source>
        <dbReference type="Proteomes" id="UP000183832"/>
    </source>
</evidence>
<dbReference type="PANTHER" id="PTHR15597">
    <property type="entry name" value="ATAXIN 2-BINDING PROTEIN 1-RELATED"/>
    <property type="match status" value="1"/>
</dbReference>
<evidence type="ECO:0000256" key="2">
    <source>
        <dbReference type="ARBA" id="ARBA00004496"/>
    </source>
</evidence>
<keyword evidence="5 8" id="KW-0694">RNA-binding</keyword>
<dbReference type="GO" id="GO:0008380">
    <property type="term" value="P:RNA splicing"/>
    <property type="evidence" value="ECO:0007669"/>
    <property type="project" value="UniProtKB-KW"/>
</dbReference>
<dbReference type="GO" id="GO:0003729">
    <property type="term" value="F:mRNA binding"/>
    <property type="evidence" value="ECO:0007669"/>
    <property type="project" value="TreeGrafter"/>
</dbReference>
<evidence type="ECO:0000313" key="11">
    <source>
        <dbReference type="EMBL" id="CRL00029.1"/>
    </source>
</evidence>
<evidence type="ECO:0000256" key="4">
    <source>
        <dbReference type="ARBA" id="ARBA00022664"/>
    </source>
</evidence>
<dbReference type="OrthoDB" id="5382468at2759"/>
<dbReference type="FunFam" id="3.30.70.330:FF:000375">
    <property type="entry name" value="RNA binding fox-1 homolog 1"/>
    <property type="match status" value="1"/>
</dbReference>
<dbReference type="InterPro" id="IPR000504">
    <property type="entry name" value="RRM_dom"/>
</dbReference>
<dbReference type="PROSITE" id="PS50102">
    <property type="entry name" value="RRM"/>
    <property type="match status" value="1"/>
</dbReference>
<evidence type="ECO:0000259" key="10">
    <source>
        <dbReference type="PROSITE" id="PS50102"/>
    </source>
</evidence>
<dbReference type="Gene3D" id="3.30.70.330">
    <property type="match status" value="1"/>
</dbReference>
<comment type="subcellular location">
    <subcellularLocation>
        <location evidence="2">Cytoplasm</location>
    </subcellularLocation>
    <subcellularLocation>
        <location evidence="1">Nucleus</location>
    </subcellularLocation>
</comment>
<evidence type="ECO:0000256" key="3">
    <source>
        <dbReference type="ARBA" id="ARBA00022490"/>
    </source>
</evidence>
<dbReference type="Pfam" id="PF00076">
    <property type="entry name" value="RRM_1"/>
    <property type="match status" value="1"/>
</dbReference>
<feature type="region of interest" description="Disordered" evidence="9">
    <location>
        <begin position="120"/>
        <end position="179"/>
    </location>
</feature>
<feature type="domain" description="RRM" evidence="10">
    <location>
        <begin position="179"/>
        <end position="255"/>
    </location>
</feature>
<dbReference type="CDD" id="cd12407">
    <property type="entry name" value="RRM_FOX1_like"/>
    <property type="match status" value="1"/>
</dbReference>
<dbReference type="GO" id="GO:0005737">
    <property type="term" value="C:cytoplasm"/>
    <property type="evidence" value="ECO:0007669"/>
    <property type="project" value="UniProtKB-SubCell"/>
</dbReference>
<organism evidence="11 12">
    <name type="scientific">Clunio marinus</name>
    <dbReference type="NCBI Taxonomy" id="568069"/>
    <lineage>
        <taxon>Eukaryota</taxon>
        <taxon>Metazoa</taxon>
        <taxon>Ecdysozoa</taxon>
        <taxon>Arthropoda</taxon>
        <taxon>Hexapoda</taxon>
        <taxon>Insecta</taxon>
        <taxon>Pterygota</taxon>
        <taxon>Neoptera</taxon>
        <taxon>Endopterygota</taxon>
        <taxon>Diptera</taxon>
        <taxon>Nematocera</taxon>
        <taxon>Chironomoidea</taxon>
        <taxon>Chironomidae</taxon>
        <taxon>Clunio</taxon>
    </lineage>
</organism>
<dbReference type="EMBL" id="CVRI01000054">
    <property type="protein sequence ID" value="CRL00029.1"/>
    <property type="molecule type" value="Genomic_DNA"/>
</dbReference>
<dbReference type="InterPro" id="IPR012677">
    <property type="entry name" value="Nucleotide-bd_a/b_plait_sf"/>
</dbReference>
<keyword evidence="3" id="KW-0963">Cytoplasm</keyword>
<dbReference type="SUPFAM" id="SSF54928">
    <property type="entry name" value="RNA-binding domain, RBD"/>
    <property type="match status" value="1"/>
</dbReference>
<dbReference type="Proteomes" id="UP000183832">
    <property type="component" value="Unassembled WGS sequence"/>
</dbReference>
<protein>
    <submittedName>
        <fullName evidence="11">CLUMA_CG013317, isoform A</fullName>
    </submittedName>
</protein>
<evidence type="ECO:0000256" key="6">
    <source>
        <dbReference type="ARBA" id="ARBA00023187"/>
    </source>
</evidence>
<dbReference type="AlphaFoldDB" id="A0A1J1IIH3"/>
<dbReference type="GO" id="GO:0000381">
    <property type="term" value="P:regulation of alternative mRNA splicing, via spliceosome"/>
    <property type="evidence" value="ECO:0007669"/>
    <property type="project" value="InterPro"/>
</dbReference>
<evidence type="ECO:0000256" key="9">
    <source>
        <dbReference type="SAM" id="MobiDB-lite"/>
    </source>
</evidence>
<keyword evidence="7" id="KW-0539">Nucleus</keyword>
<evidence type="ECO:0000256" key="5">
    <source>
        <dbReference type="ARBA" id="ARBA00022884"/>
    </source>
</evidence>
<evidence type="ECO:0000256" key="8">
    <source>
        <dbReference type="PROSITE-ProRule" id="PRU00176"/>
    </source>
</evidence>
<name>A0A1J1IIH3_9DIPT</name>
<keyword evidence="4" id="KW-0507">mRNA processing</keyword>
<keyword evidence="6" id="KW-0508">mRNA splicing</keyword>